<gene>
    <name evidence="1" type="ORF">CSSPTR1EN2_LOCUS22734</name>
</gene>
<accession>A0ABP0V1Q3</accession>
<organism evidence="1 2">
    <name type="scientific">Sphagnum troendelagicum</name>
    <dbReference type="NCBI Taxonomy" id="128251"/>
    <lineage>
        <taxon>Eukaryota</taxon>
        <taxon>Viridiplantae</taxon>
        <taxon>Streptophyta</taxon>
        <taxon>Embryophyta</taxon>
        <taxon>Bryophyta</taxon>
        <taxon>Sphagnophytina</taxon>
        <taxon>Sphagnopsida</taxon>
        <taxon>Sphagnales</taxon>
        <taxon>Sphagnaceae</taxon>
        <taxon>Sphagnum</taxon>
    </lineage>
</organism>
<reference evidence="1" key="1">
    <citation type="submission" date="2024-02" db="EMBL/GenBank/DDBJ databases">
        <authorList>
            <consortium name="ELIXIR-Norway"/>
            <consortium name="Elixir Norway"/>
        </authorList>
    </citation>
    <scope>NUCLEOTIDE SEQUENCE</scope>
</reference>
<evidence type="ECO:0000313" key="1">
    <source>
        <dbReference type="EMBL" id="CAK9235473.1"/>
    </source>
</evidence>
<keyword evidence="2" id="KW-1185">Reference proteome</keyword>
<proteinExistence type="predicted"/>
<name>A0ABP0V1Q3_9BRYO</name>
<dbReference type="EMBL" id="OZ019900">
    <property type="protein sequence ID" value="CAK9235473.1"/>
    <property type="molecule type" value="Genomic_DNA"/>
</dbReference>
<dbReference type="Proteomes" id="UP001497512">
    <property type="component" value="Chromosome 8"/>
</dbReference>
<sequence length="89" mass="10539">MSTSKIFAEINDHVKRATKARLIRQRLPPILRIQFFGSVGILHKKMFERQTTKLLLFYNQKSSCWLLCGIYLIRKVHHVILTEQRKDEG</sequence>
<protein>
    <submittedName>
        <fullName evidence="1">Uncharacterized protein</fullName>
    </submittedName>
</protein>
<evidence type="ECO:0000313" key="2">
    <source>
        <dbReference type="Proteomes" id="UP001497512"/>
    </source>
</evidence>